<comment type="similarity">
    <text evidence="1">Belongs to the ROK (NagC/XylR) family.</text>
</comment>
<sequence>MVDSRSEPAWAWPDLHDAQRAVLLEVLINGSASRAELARRTGLSRTSLTRLARDLVELGFLAEGETNAPNGRGRPSEILNLEPSAAQFAGVKLTGEALYAVVTDLQANVIELEEQSLVSRYAPDAVSQIAEIVRGFSASHPRLASVGVCLAGDVEQVRGRSVIVGSHFLGWDNVPLESLVEAETGLPIAMSNDVQALTAAHHWFGAGVGRRSLVLFGLGAGIGAGIVVNDELVRGSHGHPGKVGHIPVRHIGPTCDRGHVGCASAYVTIPAILHNAADTSFERVLERAAAGDRAAQSALDDAGYALGVVVAQLMNVIDPEKVIVTGEGLAVARAGKAAMDIALAEQLDPAFERSEIDVHDFSFADYAWAAAVSAIRRVV</sequence>
<feature type="domain" description="HTH marR-type" evidence="2">
    <location>
        <begin position="14"/>
        <end position="67"/>
    </location>
</feature>
<reference evidence="3 4" key="1">
    <citation type="submission" date="2019-01" db="EMBL/GenBank/DDBJ databases">
        <title>Agromyces.</title>
        <authorList>
            <person name="Li J."/>
        </authorList>
    </citation>
    <scope>NUCLEOTIDE SEQUENCE [LARGE SCALE GENOMIC DNA]</scope>
    <source>
        <strain evidence="3 4">DSM 15934</strain>
    </source>
</reference>
<protein>
    <submittedName>
        <fullName evidence="3">ROK family transcriptional regulator</fullName>
    </submittedName>
</protein>
<accession>A0A4Q2L1W4</accession>
<dbReference type="Proteomes" id="UP000293865">
    <property type="component" value="Unassembled WGS sequence"/>
</dbReference>
<dbReference type="InterPro" id="IPR049874">
    <property type="entry name" value="ROK_cs"/>
</dbReference>
<dbReference type="InterPro" id="IPR043129">
    <property type="entry name" value="ATPase_NBD"/>
</dbReference>
<keyword evidence="4" id="KW-1185">Reference proteome</keyword>
<dbReference type="InterPro" id="IPR036390">
    <property type="entry name" value="WH_DNA-bd_sf"/>
</dbReference>
<evidence type="ECO:0000256" key="1">
    <source>
        <dbReference type="ARBA" id="ARBA00006479"/>
    </source>
</evidence>
<dbReference type="PANTHER" id="PTHR18964:SF149">
    <property type="entry name" value="BIFUNCTIONAL UDP-N-ACETYLGLUCOSAMINE 2-EPIMERASE_N-ACETYLMANNOSAMINE KINASE"/>
    <property type="match status" value="1"/>
</dbReference>
<evidence type="ECO:0000259" key="2">
    <source>
        <dbReference type="Pfam" id="PF12802"/>
    </source>
</evidence>
<dbReference type="AlphaFoldDB" id="A0A4Q2L1W4"/>
<dbReference type="SUPFAM" id="SSF46785">
    <property type="entry name" value="Winged helix' DNA-binding domain"/>
    <property type="match status" value="1"/>
</dbReference>
<name>A0A4Q2L1W4_9MICO</name>
<dbReference type="PANTHER" id="PTHR18964">
    <property type="entry name" value="ROK (REPRESSOR, ORF, KINASE) FAMILY"/>
    <property type="match status" value="1"/>
</dbReference>
<dbReference type="EMBL" id="SDPN01000016">
    <property type="protein sequence ID" value="RXZ70252.1"/>
    <property type="molecule type" value="Genomic_DNA"/>
</dbReference>
<dbReference type="SUPFAM" id="SSF53067">
    <property type="entry name" value="Actin-like ATPase domain"/>
    <property type="match status" value="1"/>
</dbReference>
<dbReference type="Pfam" id="PF12802">
    <property type="entry name" value="MarR_2"/>
    <property type="match status" value="1"/>
</dbReference>
<dbReference type="OrthoDB" id="3464494at2"/>
<dbReference type="InterPro" id="IPR036388">
    <property type="entry name" value="WH-like_DNA-bd_sf"/>
</dbReference>
<dbReference type="PROSITE" id="PS01125">
    <property type="entry name" value="ROK"/>
    <property type="match status" value="1"/>
</dbReference>
<dbReference type="Pfam" id="PF00480">
    <property type="entry name" value="ROK"/>
    <property type="match status" value="1"/>
</dbReference>
<dbReference type="InterPro" id="IPR000835">
    <property type="entry name" value="HTH_MarR-typ"/>
</dbReference>
<evidence type="ECO:0000313" key="3">
    <source>
        <dbReference type="EMBL" id="RXZ70252.1"/>
    </source>
</evidence>
<dbReference type="GO" id="GO:0003700">
    <property type="term" value="F:DNA-binding transcription factor activity"/>
    <property type="evidence" value="ECO:0007669"/>
    <property type="project" value="InterPro"/>
</dbReference>
<evidence type="ECO:0000313" key="4">
    <source>
        <dbReference type="Proteomes" id="UP000293865"/>
    </source>
</evidence>
<comment type="caution">
    <text evidence="3">The sequence shown here is derived from an EMBL/GenBank/DDBJ whole genome shotgun (WGS) entry which is preliminary data.</text>
</comment>
<dbReference type="Gene3D" id="1.10.10.10">
    <property type="entry name" value="Winged helix-like DNA-binding domain superfamily/Winged helix DNA-binding domain"/>
    <property type="match status" value="1"/>
</dbReference>
<gene>
    <name evidence="3" type="ORF">ESP51_10155</name>
</gene>
<dbReference type="Gene3D" id="3.30.420.40">
    <property type="match status" value="2"/>
</dbReference>
<proteinExistence type="inferred from homology"/>
<dbReference type="RefSeq" id="WP_129520851.1">
    <property type="nucleotide sequence ID" value="NZ_SDPN01000016.1"/>
</dbReference>
<organism evidence="3 4">
    <name type="scientific">Agromyces albus</name>
    <dbReference type="NCBI Taxonomy" id="205332"/>
    <lineage>
        <taxon>Bacteria</taxon>
        <taxon>Bacillati</taxon>
        <taxon>Actinomycetota</taxon>
        <taxon>Actinomycetes</taxon>
        <taxon>Micrococcales</taxon>
        <taxon>Microbacteriaceae</taxon>
        <taxon>Agromyces</taxon>
    </lineage>
</organism>
<dbReference type="InterPro" id="IPR000600">
    <property type="entry name" value="ROK"/>
</dbReference>